<dbReference type="RefSeq" id="WP_136900912.1">
    <property type="nucleotide sequence ID" value="NZ_SUME01000003.1"/>
</dbReference>
<evidence type="ECO:0000313" key="2">
    <source>
        <dbReference type="Proteomes" id="UP000306808"/>
    </source>
</evidence>
<accession>A0A4U0P220</accession>
<proteinExistence type="predicted"/>
<dbReference type="EMBL" id="SUME01000003">
    <property type="protein sequence ID" value="TJZ61255.1"/>
    <property type="molecule type" value="Genomic_DNA"/>
</dbReference>
<dbReference type="AlphaFoldDB" id="A0A4U0P220"/>
<protein>
    <recommendedName>
        <fullName evidence="3">Fibronectin type III domain-containing protein</fullName>
    </recommendedName>
</protein>
<reference evidence="1 2" key="1">
    <citation type="submission" date="2019-04" db="EMBL/GenBank/DDBJ databases">
        <title>Sphingobacterium olei sp. nov., isolated from oil-contaminated soil.</title>
        <authorList>
            <person name="Liu B."/>
        </authorList>
    </citation>
    <scope>NUCLEOTIDE SEQUENCE [LARGE SCALE GENOMIC DNA]</scope>
    <source>
        <strain evidence="1 2">HAL-9</strain>
    </source>
</reference>
<gene>
    <name evidence="1" type="ORF">FAZ15_08635</name>
</gene>
<evidence type="ECO:0008006" key="3">
    <source>
        <dbReference type="Google" id="ProtNLM"/>
    </source>
</evidence>
<dbReference type="Proteomes" id="UP000306808">
    <property type="component" value="Unassembled WGS sequence"/>
</dbReference>
<name>A0A4U0P220_9SPHI</name>
<organism evidence="1 2">
    <name type="scientific">Sphingobacterium olei</name>
    <dbReference type="NCBI Taxonomy" id="2571155"/>
    <lineage>
        <taxon>Bacteria</taxon>
        <taxon>Pseudomonadati</taxon>
        <taxon>Bacteroidota</taxon>
        <taxon>Sphingobacteriia</taxon>
        <taxon>Sphingobacteriales</taxon>
        <taxon>Sphingobacteriaceae</taxon>
        <taxon>Sphingobacterium</taxon>
    </lineage>
</organism>
<dbReference type="OrthoDB" id="703469at2"/>
<keyword evidence="2" id="KW-1185">Reference proteome</keyword>
<evidence type="ECO:0000313" key="1">
    <source>
        <dbReference type="EMBL" id="TJZ61255.1"/>
    </source>
</evidence>
<sequence>MAKPVLSSKTRTAATLMQYAENVLTKTTENVDLFPDPIPTLSELAAGIQAYRISLTEAAFRDMRQVELKNEQMDKLKKLLYNLSLYVQTIAQGNAAIILAAGFIPSKTSRNTATRSPKPTDFRVEIPQTGLCTVNMRVKPWSPARFYRFEYRKTGIESDWIETLTGKPSILIKDLERLQEYEFRVTYLGTDPTPNYGDVIRCHVV</sequence>
<comment type="caution">
    <text evidence="1">The sequence shown here is derived from an EMBL/GenBank/DDBJ whole genome shotgun (WGS) entry which is preliminary data.</text>
</comment>